<keyword evidence="1" id="KW-0472">Membrane</keyword>
<gene>
    <name evidence="2" type="ORF">P4B07_14710</name>
</gene>
<keyword evidence="3" id="KW-1185">Reference proteome</keyword>
<evidence type="ECO:0000313" key="2">
    <source>
        <dbReference type="EMBL" id="WFP89802.1"/>
    </source>
</evidence>
<protein>
    <recommendedName>
        <fullName evidence="4">Holin</fullName>
    </recommendedName>
</protein>
<feature type="transmembrane region" description="Helical" evidence="1">
    <location>
        <begin position="62"/>
        <end position="80"/>
    </location>
</feature>
<reference evidence="2 3" key="1">
    <citation type="submission" date="2023-03" db="EMBL/GenBank/DDBJ databases">
        <title>Comparative genome and transcriptome analysis combination mining strategies for increasing vitamin B12 production of Ensifer adhaerens strain.</title>
        <authorList>
            <person name="Yongheng L."/>
        </authorList>
    </citation>
    <scope>NUCLEOTIDE SEQUENCE [LARGE SCALE GENOMIC DNA]</scope>
    <source>
        <strain evidence="2 3">Casida A-T305</strain>
    </source>
</reference>
<name>A0ABY8HCN1_ENSAD</name>
<evidence type="ECO:0000313" key="3">
    <source>
        <dbReference type="Proteomes" id="UP001214094"/>
    </source>
</evidence>
<dbReference type="Proteomes" id="UP001214094">
    <property type="component" value="Chromosome"/>
</dbReference>
<evidence type="ECO:0008006" key="4">
    <source>
        <dbReference type="Google" id="ProtNLM"/>
    </source>
</evidence>
<keyword evidence="1" id="KW-1133">Transmembrane helix</keyword>
<feature type="transmembrane region" description="Helical" evidence="1">
    <location>
        <begin position="34"/>
        <end position="50"/>
    </location>
</feature>
<accession>A0ABY8HCN1</accession>
<sequence length="91" mass="10096">MDDGLVPKLLGVFSGAFLALVFDPPRTRSGFARRFAASIVFGYIFGPMVLDFMDWQVQYDNVVAAFCTASFVSWSAMGLIRKAVDNYKKEG</sequence>
<dbReference type="EMBL" id="CP121308">
    <property type="protein sequence ID" value="WFP89802.1"/>
    <property type="molecule type" value="Genomic_DNA"/>
</dbReference>
<dbReference type="RefSeq" id="WP_156552985.1">
    <property type="nucleotide sequence ID" value="NZ_CP015880.1"/>
</dbReference>
<organism evidence="2 3">
    <name type="scientific">Ensifer adhaerens</name>
    <name type="common">Sinorhizobium morelense</name>
    <dbReference type="NCBI Taxonomy" id="106592"/>
    <lineage>
        <taxon>Bacteria</taxon>
        <taxon>Pseudomonadati</taxon>
        <taxon>Pseudomonadota</taxon>
        <taxon>Alphaproteobacteria</taxon>
        <taxon>Hyphomicrobiales</taxon>
        <taxon>Rhizobiaceae</taxon>
        <taxon>Sinorhizobium/Ensifer group</taxon>
        <taxon>Ensifer</taxon>
    </lineage>
</organism>
<feature type="transmembrane region" description="Helical" evidence="1">
    <location>
        <begin position="6"/>
        <end position="22"/>
    </location>
</feature>
<dbReference type="GeneID" id="29518736"/>
<proteinExistence type="predicted"/>
<keyword evidence="1" id="KW-0812">Transmembrane</keyword>
<evidence type="ECO:0000256" key="1">
    <source>
        <dbReference type="SAM" id="Phobius"/>
    </source>
</evidence>